<dbReference type="PANTHER" id="PTHR19848">
    <property type="entry name" value="WD40 REPEAT PROTEIN"/>
    <property type="match status" value="1"/>
</dbReference>
<name>A0A450SBB7_9GAMM</name>
<dbReference type="PANTHER" id="PTHR19848:SF8">
    <property type="entry name" value="F-BOX AND WD REPEAT DOMAIN CONTAINING 7"/>
    <property type="match status" value="1"/>
</dbReference>
<dbReference type="Gene3D" id="2.130.10.10">
    <property type="entry name" value="YVTN repeat-like/Quinoprotein amine dehydrogenase"/>
    <property type="match status" value="1"/>
</dbReference>
<dbReference type="Pfam" id="PF00400">
    <property type="entry name" value="WD40"/>
    <property type="match status" value="2"/>
</dbReference>
<dbReference type="PROSITE" id="PS00678">
    <property type="entry name" value="WD_REPEATS_1"/>
    <property type="match status" value="1"/>
</dbReference>
<protein>
    <submittedName>
        <fullName evidence="4">WD domain-containing protein, G-beta repeat-containing protein</fullName>
    </submittedName>
</protein>
<dbReference type="SUPFAM" id="SSF50978">
    <property type="entry name" value="WD40 repeat-like"/>
    <property type="match status" value="1"/>
</dbReference>
<dbReference type="PROSITE" id="PS50294">
    <property type="entry name" value="WD_REPEATS_REGION"/>
    <property type="match status" value="2"/>
</dbReference>
<evidence type="ECO:0000256" key="2">
    <source>
        <dbReference type="ARBA" id="ARBA00022737"/>
    </source>
</evidence>
<feature type="repeat" description="WD" evidence="3">
    <location>
        <begin position="52"/>
        <end position="86"/>
    </location>
</feature>
<dbReference type="SMART" id="SM00320">
    <property type="entry name" value="WD40"/>
    <property type="match status" value="2"/>
</dbReference>
<reference evidence="4" key="1">
    <citation type="submission" date="2019-02" db="EMBL/GenBank/DDBJ databases">
        <authorList>
            <person name="Gruber-Vodicka R. H."/>
            <person name="Seah K. B. B."/>
        </authorList>
    </citation>
    <scope>NUCLEOTIDE SEQUENCE</scope>
    <source>
        <strain evidence="4">BECK_DK161</strain>
    </source>
</reference>
<dbReference type="AlphaFoldDB" id="A0A450SBB7"/>
<gene>
    <name evidence="4" type="ORF">BECKDK2373C_GA0170839_102621</name>
</gene>
<dbReference type="InterPro" id="IPR015943">
    <property type="entry name" value="WD40/YVTN_repeat-like_dom_sf"/>
</dbReference>
<dbReference type="InterPro" id="IPR019775">
    <property type="entry name" value="WD40_repeat_CS"/>
</dbReference>
<accession>A0A450SBB7</accession>
<evidence type="ECO:0000256" key="1">
    <source>
        <dbReference type="ARBA" id="ARBA00022574"/>
    </source>
</evidence>
<dbReference type="InterPro" id="IPR036322">
    <property type="entry name" value="WD40_repeat_dom_sf"/>
</dbReference>
<keyword evidence="1 3" id="KW-0853">WD repeat</keyword>
<keyword evidence="2" id="KW-0677">Repeat</keyword>
<sequence>MANSQEIRTFQGYSDWVYSVAFAPDGRTVLSGSRDKTLTLWDVAGGEEIQTLRGHSNFVVSVAFSPDGQRAASGDVDGMMILWGEE</sequence>
<dbReference type="InterPro" id="IPR001680">
    <property type="entry name" value="WD40_rpt"/>
</dbReference>
<organism evidence="4">
    <name type="scientific">Candidatus Kentrum sp. DK</name>
    <dbReference type="NCBI Taxonomy" id="2126562"/>
    <lineage>
        <taxon>Bacteria</taxon>
        <taxon>Pseudomonadati</taxon>
        <taxon>Pseudomonadota</taxon>
        <taxon>Gammaproteobacteria</taxon>
        <taxon>Candidatus Kentrum</taxon>
    </lineage>
</organism>
<feature type="repeat" description="WD" evidence="3">
    <location>
        <begin position="10"/>
        <end position="51"/>
    </location>
</feature>
<evidence type="ECO:0000313" key="4">
    <source>
        <dbReference type="EMBL" id="VFJ49511.1"/>
    </source>
</evidence>
<evidence type="ECO:0000256" key="3">
    <source>
        <dbReference type="PROSITE-ProRule" id="PRU00221"/>
    </source>
</evidence>
<proteinExistence type="predicted"/>
<dbReference type="PROSITE" id="PS50082">
    <property type="entry name" value="WD_REPEATS_2"/>
    <property type="match status" value="2"/>
</dbReference>
<dbReference type="EMBL" id="CAADEY010000026">
    <property type="protein sequence ID" value="VFJ49511.1"/>
    <property type="molecule type" value="Genomic_DNA"/>
</dbReference>